<sequence length="207" mass="22860">MLAVLGTVASRIAAGQLAALGLVLGAVVSLTRPTTPWREPMTTDQHADWTRLEVRCPDDVPAATPLSWQIEKVSRHEDRLYRNRMPARRTPTRSPHELERGDVDDALAVLALRESIRRDVECGRGNRIHVTLGLGATWRQVATALDVTPQEARQILREYAEGQRHMWLGYEQQGVEPLGFTAEQHATALALCALADDETTSAADQPA</sequence>
<evidence type="ECO:0000313" key="2">
    <source>
        <dbReference type="Proteomes" id="UP000054011"/>
    </source>
</evidence>
<reference evidence="1 2" key="1">
    <citation type="submission" date="2015-11" db="EMBL/GenBank/DDBJ databases">
        <title>Genome-wide analysis reveals the secondary metabolome in Streptomyces kanasensis ZX01.</title>
        <authorList>
            <person name="Zhang G."/>
            <person name="Han L."/>
            <person name="Feng J."/>
            <person name="Zhang X."/>
        </authorList>
    </citation>
    <scope>NUCLEOTIDE SEQUENCE [LARGE SCALE GENOMIC DNA]</scope>
    <source>
        <strain evidence="1 2">ZX01</strain>
    </source>
</reference>
<organism evidence="1 2">
    <name type="scientific">Streptomyces kanasensis</name>
    <dbReference type="NCBI Taxonomy" id="936756"/>
    <lineage>
        <taxon>Bacteria</taxon>
        <taxon>Bacillati</taxon>
        <taxon>Actinomycetota</taxon>
        <taxon>Actinomycetes</taxon>
        <taxon>Kitasatosporales</taxon>
        <taxon>Streptomycetaceae</taxon>
        <taxon>Streptomyces</taxon>
    </lineage>
</organism>
<proteinExistence type="predicted"/>
<protein>
    <submittedName>
        <fullName evidence="1">Uncharacterized protein</fullName>
    </submittedName>
</protein>
<comment type="caution">
    <text evidence="1">The sequence shown here is derived from an EMBL/GenBank/DDBJ whole genome shotgun (WGS) entry which is preliminary data.</text>
</comment>
<dbReference type="AlphaFoldDB" id="A0A124EDG7"/>
<keyword evidence="2" id="KW-1185">Reference proteome</keyword>
<dbReference type="EMBL" id="LNSV01000001">
    <property type="protein sequence ID" value="KUH40716.1"/>
    <property type="molecule type" value="Genomic_DNA"/>
</dbReference>
<accession>A0A124EDG7</accession>
<evidence type="ECO:0000313" key="1">
    <source>
        <dbReference type="EMBL" id="KUH40716.1"/>
    </source>
</evidence>
<dbReference type="Proteomes" id="UP000054011">
    <property type="component" value="Unassembled WGS sequence"/>
</dbReference>
<gene>
    <name evidence="1" type="ORF">ATE80_00580</name>
</gene>
<name>A0A124EDG7_9ACTN</name>